<organism evidence="8 9">
    <name type="scientific">Neopusillimonas maritima</name>
    <dbReference type="NCBI Taxonomy" id="2026239"/>
    <lineage>
        <taxon>Bacteria</taxon>
        <taxon>Pseudomonadati</taxon>
        <taxon>Pseudomonadota</taxon>
        <taxon>Betaproteobacteria</taxon>
        <taxon>Burkholderiales</taxon>
        <taxon>Alcaligenaceae</taxon>
        <taxon>Neopusillimonas</taxon>
    </lineage>
</organism>
<dbReference type="Proteomes" id="UP000266206">
    <property type="component" value="Unassembled WGS sequence"/>
</dbReference>
<evidence type="ECO:0000256" key="7">
    <source>
        <dbReference type="PIRSR" id="PIRSR000216-1"/>
    </source>
</evidence>
<comment type="cofactor">
    <cofactor evidence="6">
        <name>[2Fe-2S] cluster</name>
        <dbReference type="ChEBI" id="CHEBI:190135"/>
    </cofactor>
</comment>
<dbReference type="PANTHER" id="PTHR43342">
    <property type="entry name" value="NADH-QUINONE OXIDOREDUCTASE, E SUBUNIT"/>
    <property type="match status" value="1"/>
</dbReference>
<comment type="cofactor">
    <cofactor evidence="7">
        <name>[2Fe-2S] cluster</name>
        <dbReference type="ChEBI" id="CHEBI:190135"/>
    </cofactor>
    <text evidence="7">Binds 1 [2Fe-2S] cluster.</text>
</comment>
<dbReference type="Pfam" id="PF01257">
    <property type="entry name" value="2Fe-2S_thioredx"/>
    <property type="match status" value="1"/>
</dbReference>
<dbReference type="NCBIfam" id="NF004638">
    <property type="entry name" value="PRK05988.1"/>
    <property type="match status" value="1"/>
</dbReference>
<gene>
    <name evidence="8" type="ORF">CJP73_01265</name>
</gene>
<dbReference type="EMBL" id="NQYH01000001">
    <property type="protein sequence ID" value="RIY42104.1"/>
    <property type="molecule type" value="Genomic_DNA"/>
</dbReference>
<sequence length="165" mass="17658">MTTPASPAAAQPASDAVKQAALNAVNRYAGQKGNLLPVLHDIQHTLGYIPDDAVPVLSEALQLSRAEIHGVITFYPHFHSKPMAPTVLEMCRAESCQAMGANRLIDHARQKLGCDFHETSQNGQVSLEPVYCLGLCAQSPAVMVNGQPHARVTPAKLDKLLGEEA</sequence>
<evidence type="ECO:0000256" key="5">
    <source>
        <dbReference type="ARBA" id="ARBA00023014"/>
    </source>
</evidence>
<evidence type="ECO:0000313" key="8">
    <source>
        <dbReference type="EMBL" id="RIY42104.1"/>
    </source>
</evidence>
<dbReference type="InterPro" id="IPR002023">
    <property type="entry name" value="NuoE-like"/>
</dbReference>
<dbReference type="Gene3D" id="3.40.30.10">
    <property type="entry name" value="Glutaredoxin"/>
    <property type="match status" value="1"/>
</dbReference>
<feature type="binding site" evidence="7">
    <location>
        <position position="96"/>
    </location>
    <ligand>
        <name>[2Fe-2S] cluster</name>
        <dbReference type="ChEBI" id="CHEBI:190135"/>
    </ligand>
</feature>
<keyword evidence="4 7" id="KW-0408">Iron</keyword>
<dbReference type="InterPro" id="IPR041921">
    <property type="entry name" value="NuoE_N"/>
</dbReference>
<evidence type="ECO:0000256" key="3">
    <source>
        <dbReference type="ARBA" id="ARBA00022723"/>
    </source>
</evidence>
<reference evidence="8 9" key="1">
    <citation type="submission" date="2017-08" db="EMBL/GenBank/DDBJ databases">
        <title>Pusillimonas indicus sp. nov., a member of the family Alcaligenaceae isolated from surface seawater.</title>
        <authorList>
            <person name="Li J."/>
        </authorList>
    </citation>
    <scope>NUCLEOTIDE SEQUENCE [LARGE SCALE GENOMIC DNA]</scope>
    <source>
        <strain evidence="8 9">L52-1-41</strain>
    </source>
</reference>
<dbReference type="InterPro" id="IPR036249">
    <property type="entry name" value="Thioredoxin-like_sf"/>
</dbReference>
<evidence type="ECO:0000256" key="2">
    <source>
        <dbReference type="ARBA" id="ARBA00022714"/>
    </source>
</evidence>
<dbReference type="CDD" id="cd03081">
    <property type="entry name" value="TRX_Fd_NuoE_FDH_gamma"/>
    <property type="match status" value="1"/>
</dbReference>
<dbReference type="AlphaFoldDB" id="A0A3A1Z040"/>
<proteinExistence type="inferred from homology"/>
<dbReference type="Gene3D" id="1.10.10.1590">
    <property type="entry name" value="NADH-quinone oxidoreductase subunit E"/>
    <property type="match status" value="1"/>
</dbReference>
<evidence type="ECO:0000256" key="1">
    <source>
        <dbReference type="ARBA" id="ARBA00010643"/>
    </source>
</evidence>
<accession>A0A3A1Z040</accession>
<feature type="binding site" evidence="7">
    <location>
        <position position="132"/>
    </location>
    <ligand>
        <name>[2Fe-2S] cluster</name>
        <dbReference type="ChEBI" id="CHEBI:190135"/>
    </ligand>
</feature>
<feature type="binding site" evidence="7">
    <location>
        <position position="136"/>
    </location>
    <ligand>
        <name>[2Fe-2S] cluster</name>
        <dbReference type="ChEBI" id="CHEBI:190135"/>
    </ligand>
</feature>
<dbReference type="SUPFAM" id="SSF52833">
    <property type="entry name" value="Thioredoxin-like"/>
    <property type="match status" value="1"/>
</dbReference>
<name>A0A3A1Z040_9BURK</name>
<feature type="binding site" evidence="7">
    <location>
        <position position="91"/>
    </location>
    <ligand>
        <name>[2Fe-2S] cluster</name>
        <dbReference type="ChEBI" id="CHEBI:190135"/>
    </ligand>
</feature>
<evidence type="ECO:0000313" key="9">
    <source>
        <dbReference type="Proteomes" id="UP000266206"/>
    </source>
</evidence>
<dbReference type="PIRSF" id="PIRSF000216">
    <property type="entry name" value="NADH_DH_24kDa"/>
    <property type="match status" value="1"/>
</dbReference>
<dbReference type="InterPro" id="IPR028431">
    <property type="entry name" value="NADP_DH_HndA-like"/>
</dbReference>
<evidence type="ECO:0000256" key="6">
    <source>
        <dbReference type="ARBA" id="ARBA00034078"/>
    </source>
</evidence>
<protein>
    <submittedName>
        <fullName evidence="8">Formate dehydrogenase subunit gamma</fullName>
    </submittedName>
</protein>
<keyword evidence="5 7" id="KW-0411">Iron-sulfur</keyword>
<dbReference type="OrthoDB" id="9807941at2"/>
<dbReference type="PANTHER" id="PTHR43342:SF1">
    <property type="entry name" value="BIFURCATING [FEFE] HYDROGENASE GAMMA SUBUNIT"/>
    <property type="match status" value="1"/>
</dbReference>
<evidence type="ECO:0000256" key="4">
    <source>
        <dbReference type="ARBA" id="ARBA00023004"/>
    </source>
</evidence>
<keyword evidence="3 7" id="KW-0479">Metal-binding</keyword>
<keyword evidence="2 7" id="KW-0001">2Fe-2S</keyword>
<comment type="caution">
    <text evidence="8">The sequence shown here is derived from an EMBL/GenBank/DDBJ whole genome shotgun (WGS) entry which is preliminary data.</text>
</comment>
<dbReference type="GO" id="GO:0051537">
    <property type="term" value="F:2 iron, 2 sulfur cluster binding"/>
    <property type="evidence" value="ECO:0007669"/>
    <property type="project" value="UniProtKB-KW"/>
</dbReference>
<comment type="similarity">
    <text evidence="1">Belongs to the complex I 24 kDa subunit family.</text>
</comment>
<dbReference type="RefSeq" id="WP_119515294.1">
    <property type="nucleotide sequence ID" value="NZ_NQYH01000001.1"/>
</dbReference>
<dbReference type="GO" id="GO:0046872">
    <property type="term" value="F:metal ion binding"/>
    <property type="evidence" value="ECO:0007669"/>
    <property type="project" value="UniProtKB-KW"/>
</dbReference>
<dbReference type="GO" id="GO:0016491">
    <property type="term" value="F:oxidoreductase activity"/>
    <property type="evidence" value="ECO:0007669"/>
    <property type="project" value="InterPro"/>
</dbReference>